<gene>
    <name evidence="4" type="ORF">SAMN05444342_4335</name>
    <name evidence="3" type="ORF">ZOD2009_15316</name>
</gene>
<dbReference type="InterPro" id="IPR058474">
    <property type="entry name" value="DUF8160"/>
</dbReference>
<dbReference type="Pfam" id="PF26492">
    <property type="entry name" value="DUF8160"/>
    <property type="match status" value="1"/>
</dbReference>
<dbReference type="EMBL" id="AEMG01000016">
    <property type="protein sequence ID" value="EFW91209.1"/>
    <property type="molecule type" value="Genomic_DNA"/>
</dbReference>
<keyword evidence="6" id="KW-1185">Reference proteome</keyword>
<dbReference type="Proteomes" id="UP000184203">
    <property type="component" value="Unassembled WGS sequence"/>
</dbReference>
<evidence type="ECO:0000256" key="1">
    <source>
        <dbReference type="SAM" id="MobiDB-lite"/>
    </source>
</evidence>
<dbReference type="PATRIC" id="fig|797209.4.peg.3023"/>
<reference evidence="4" key="3">
    <citation type="submission" date="2016-11" db="EMBL/GenBank/DDBJ databases">
        <authorList>
            <person name="Jaros S."/>
            <person name="Januszkiewicz K."/>
            <person name="Wedrychowicz H."/>
        </authorList>
    </citation>
    <scope>NUCLEOTIDE SEQUENCE [LARGE SCALE GENOMIC DNA]</scope>
    <source>
        <strain evidence="4">DX253</strain>
    </source>
</reference>
<dbReference type="RefSeq" id="WP_007981205.1">
    <property type="nucleotide sequence ID" value="NZ_AEMG01000016.1"/>
</dbReference>
<dbReference type="AlphaFoldDB" id="E7QW75"/>
<reference evidence="3 5" key="1">
    <citation type="journal article" date="2014" name="ISME J.">
        <title>Trehalose/2-sulfotrehalose biosynthesis and glycine-betaine uptake are widely spread mechanisms for osmoadaptation in the Halobacteriales.</title>
        <authorList>
            <person name="Youssef N.H."/>
            <person name="Savage-Ashlock K.N."/>
            <person name="McCully A.L."/>
            <person name="Luedtke B."/>
            <person name="Shaw E.I."/>
            <person name="Hoff W.D."/>
            <person name="Elshahed M.S."/>
        </authorList>
    </citation>
    <scope>NUCLEOTIDE SEQUENCE [LARGE SCALE GENOMIC DNA]</scope>
    <source>
        <strain evidence="3 5">DX253</strain>
    </source>
</reference>
<proteinExistence type="predicted"/>
<evidence type="ECO:0000313" key="3">
    <source>
        <dbReference type="EMBL" id="EFW91209.1"/>
    </source>
</evidence>
<evidence type="ECO:0000313" key="5">
    <source>
        <dbReference type="Proteomes" id="UP000003751"/>
    </source>
</evidence>
<sequence length="134" mass="15124">MSDESRADRLRRRRAQRDKQSAASESTEPADSVSGGETGVASDPSETDDETDDADSTASESVKETRVGTYMYLPEEQRSELNFRYKELNLAYERAVGEELEKNRHFYPLVVQAGLEALDGIDGEAIRERLDRFE</sequence>
<dbReference type="eggNOG" id="arCOG06154">
    <property type="taxonomic scope" value="Archaea"/>
</dbReference>
<reference evidence="6" key="2">
    <citation type="submission" date="2016-11" db="EMBL/GenBank/DDBJ databases">
        <authorList>
            <person name="Varghese N."/>
            <person name="Submissions S."/>
        </authorList>
    </citation>
    <scope>NUCLEOTIDE SEQUENCE [LARGE SCALE GENOMIC DNA]</scope>
    <source>
        <strain evidence="6">DX253</strain>
    </source>
</reference>
<accession>E7QW75</accession>
<feature type="region of interest" description="Disordered" evidence="1">
    <location>
        <begin position="1"/>
        <end position="69"/>
    </location>
</feature>
<name>E7QW75_HALPU</name>
<evidence type="ECO:0000313" key="6">
    <source>
        <dbReference type="Proteomes" id="UP000184203"/>
    </source>
</evidence>
<evidence type="ECO:0000313" key="4">
    <source>
        <dbReference type="EMBL" id="SHL65459.1"/>
    </source>
</evidence>
<dbReference type="EMBL" id="FRAN01000010">
    <property type="protein sequence ID" value="SHL65459.1"/>
    <property type="molecule type" value="Genomic_DNA"/>
</dbReference>
<feature type="compositionally biased region" description="Acidic residues" evidence="1">
    <location>
        <begin position="45"/>
        <end position="55"/>
    </location>
</feature>
<dbReference type="Proteomes" id="UP000003751">
    <property type="component" value="Unassembled WGS sequence"/>
</dbReference>
<feature type="domain" description="DUF8160" evidence="2">
    <location>
        <begin position="16"/>
        <end position="133"/>
    </location>
</feature>
<evidence type="ECO:0000259" key="2">
    <source>
        <dbReference type="Pfam" id="PF26492"/>
    </source>
</evidence>
<protein>
    <recommendedName>
        <fullName evidence="2">DUF8160 domain-containing protein</fullName>
    </recommendedName>
</protein>
<dbReference type="OrthoDB" id="240542at2157"/>
<organism evidence="3 5">
    <name type="scientific">Haladaptatus paucihalophilus DX253</name>
    <dbReference type="NCBI Taxonomy" id="797209"/>
    <lineage>
        <taxon>Archaea</taxon>
        <taxon>Methanobacteriati</taxon>
        <taxon>Methanobacteriota</taxon>
        <taxon>Stenosarchaea group</taxon>
        <taxon>Halobacteria</taxon>
        <taxon>Halobacteriales</taxon>
        <taxon>Haladaptataceae</taxon>
        <taxon>Haladaptatus</taxon>
    </lineage>
</organism>